<name>A0A347W6Z5_9HELI</name>
<dbReference type="STRING" id="1548018.LS64_10875"/>
<dbReference type="OrthoDB" id="9805629at2"/>
<organism evidence="10 11">
    <name type="scientific">Helicobacter saguini</name>
    <dbReference type="NCBI Taxonomy" id="1548018"/>
    <lineage>
        <taxon>Bacteria</taxon>
        <taxon>Pseudomonadati</taxon>
        <taxon>Campylobacterota</taxon>
        <taxon>Epsilonproteobacteria</taxon>
        <taxon>Campylobacterales</taxon>
        <taxon>Helicobacteraceae</taxon>
        <taxon>Helicobacter</taxon>
    </lineage>
</organism>
<dbReference type="SUPFAM" id="SSF53335">
    <property type="entry name" value="S-adenosyl-L-methionine-dependent methyltransferases"/>
    <property type="match status" value="1"/>
</dbReference>
<dbReference type="REBASE" id="272450">
    <property type="entry name" value="M.Hsa1416ORF8845P"/>
</dbReference>
<evidence type="ECO:0000313" key="11">
    <source>
        <dbReference type="Proteomes" id="UP000029714"/>
    </source>
</evidence>
<dbReference type="InterPro" id="IPR012327">
    <property type="entry name" value="MeTrfase_D12"/>
</dbReference>
<evidence type="ECO:0000256" key="8">
    <source>
        <dbReference type="RuleBase" id="RU361257"/>
    </source>
</evidence>
<reference evidence="9 12" key="4">
    <citation type="submission" date="2019-12" db="EMBL/GenBank/DDBJ databases">
        <title>Multi-Generational Helicobacter saguini Isolates.</title>
        <authorList>
            <person name="Mannion A."/>
            <person name="Shen Z."/>
            <person name="Fox J.G."/>
        </authorList>
    </citation>
    <scope>NUCLEOTIDE SEQUENCE [LARGE SCALE GENOMIC DNA]</scope>
    <source>
        <strain evidence="9">16-048</strain>
        <strain evidence="12">16-048 (F4)</strain>
    </source>
</reference>
<feature type="binding site" evidence="7">
    <location>
        <position position="85"/>
    </location>
    <ligand>
        <name>S-adenosyl-L-methionine</name>
        <dbReference type="ChEBI" id="CHEBI:59789"/>
    </ligand>
</feature>
<evidence type="ECO:0000256" key="7">
    <source>
        <dbReference type="PIRSR" id="PIRSR000398-1"/>
    </source>
</evidence>
<evidence type="ECO:0000256" key="4">
    <source>
        <dbReference type="ARBA" id="ARBA00022679"/>
    </source>
</evidence>
<reference evidence="10 11" key="2">
    <citation type="journal article" date="2016" name="Infect. Immun.">
        <title>Helicobacter saguini, a Novel Helicobacter Isolated from Cotton-Top Tamarins with Ulcerative Colitis, Has Proinflammatory Properties and Induces Typhlocolitis and Dysplasia in Gnotobiotic IL-10-/- Mice.</title>
        <authorList>
            <person name="Shen Z."/>
            <person name="Mannion A."/>
            <person name="Whary M.T."/>
            <person name="Muthupalani S."/>
            <person name="Sheh A."/>
            <person name="Feng Y."/>
            <person name="Gong G."/>
            <person name="Vandamme P."/>
            <person name="Holcombe H.R."/>
            <person name="Paster B.J."/>
            <person name="Fox J.G."/>
        </authorList>
    </citation>
    <scope>NUCLEOTIDE SEQUENCE [LARGE SCALE GENOMIC DNA]</scope>
    <source>
        <strain evidence="10 11">MIT 97-6194</strain>
    </source>
</reference>
<keyword evidence="4 8" id="KW-0808">Transferase</keyword>
<dbReference type="GO" id="GO:0009007">
    <property type="term" value="F:site-specific DNA-methyltransferase (adenine-specific) activity"/>
    <property type="evidence" value="ECO:0007669"/>
    <property type="project" value="UniProtKB-UniRule"/>
</dbReference>
<dbReference type="Pfam" id="PF02086">
    <property type="entry name" value="MethyltransfD12"/>
    <property type="match status" value="1"/>
</dbReference>
<comment type="caution">
    <text evidence="10">The sequence shown here is derived from an EMBL/GenBank/DDBJ whole genome shotgun (WGS) entry which is preliminary data.</text>
</comment>
<dbReference type="InterPro" id="IPR023095">
    <property type="entry name" value="Ade_MeTrfase_dom_2"/>
</dbReference>
<comment type="catalytic activity">
    <reaction evidence="6 8">
        <text>a 2'-deoxyadenosine in DNA + S-adenosyl-L-methionine = an N(6)-methyl-2'-deoxyadenosine in DNA + S-adenosyl-L-homocysteine + H(+)</text>
        <dbReference type="Rhea" id="RHEA:15197"/>
        <dbReference type="Rhea" id="RHEA-COMP:12418"/>
        <dbReference type="Rhea" id="RHEA-COMP:12419"/>
        <dbReference type="ChEBI" id="CHEBI:15378"/>
        <dbReference type="ChEBI" id="CHEBI:57856"/>
        <dbReference type="ChEBI" id="CHEBI:59789"/>
        <dbReference type="ChEBI" id="CHEBI:90615"/>
        <dbReference type="ChEBI" id="CHEBI:90616"/>
        <dbReference type="EC" id="2.1.1.72"/>
    </reaction>
</comment>
<dbReference type="GO" id="GO:1904047">
    <property type="term" value="F:S-adenosyl-L-methionine binding"/>
    <property type="evidence" value="ECO:0007669"/>
    <property type="project" value="TreeGrafter"/>
</dbReference>
<dbReference type="GO" id="GO:0006298">
    <property type="term" value="P:mismatch repair"/>
    <property type="evidence" value="ECO:0007669"/>
    <property type="project" value="TreeGrafter"/>
</dbReference>
<dbReference type="EMBL" id="QBIU01000001">
    <property type="protein sequence ID" value="MWV68989.1"/>
    <property type="molecule type" value="Genomic_DNA"/>
</dbReference>
<dbReference type="EC" id="2.1.1.72" evidence="2 8"/>
<sequence length="304" mass="35451">MKHSTPTISYTQPFIKWAGGKRAILDSMLPFMPKHFNNYFEPFLGGGALFFVIKDSKISNTFLNTTKQIHLQDSKNIESKFFLNDKNTELINAYIIVRDNPNKLLELLKDFQNKHNKEFFYTIRNMDRSNDFKDLDSIFRAARFIYLNKTCFNGLCRYNSKGQFNTPLGSYKNPKIYDKDLILNASFALKNTHISNKDFENLESSITKNDFIYFDPPYYPLSKTSSFVSYIDNFTQDSQIRLFELFKRLDSKGAKVLLSNSNTPFIKDLYKDYEIIELKAKRAINCKGNGRGEISELLIRGNYE</sequence>
<dbReference type="Proteomes" id="UP000477070">
    <property type="component" value="Unassembled WGS sequence"/>
</dbReference>
<dbReference type="GO" id="GO:0009307">
    <property type="term" value="P:DNA restriction-modification system"/>
    <property type="evidence" value="ECO:0007669"/>
    <property type="project" value="InterPro"/>
</dbReference>
<dbReference type="PRINTS" id="PR00505">
    <property type="entry name" value="D12N6MTFRASE"/>
</dbReference>
<reference evidence="10" key="3">
    <citation type="submission" date="2018-04" db="EMBL/GenBank/DDBJ databases">
        <authorList>
            <person name="Sheh A."/>
            <person name="Shen Z."/>
            <person name="Mannion A.J."/>
            <person name="Fox J.G."/>
        </authorList>
    </citation>
    <scope>NUCLEOTIDE SEQUENCE</scope>
    <source>
        <strain evidence="10">MIT 97-6194</strain>
    </source>
</reference>
<protein>
    <recommendedName>
        <fullName evidence="2 8">Site-specific DNA-methyltransferase (adenine-specific)</fullName>
        <ecNumber evidence="2 8">2.1.1.72</ecNumber>
    </recommendedName>
</protein>
<keyword evidence="3 8" id="KW-0489">Methyltransferase</keyword>
<accession>A0A347W6Z5</accession>
<keyword evidence="11" id="KW-1185">Reference proteome</keyword>
<evidence type="ECO:0000313" key="10">
    <source>
        <dbReference type="EMBL" id="TLD94133.1"/>
    </source>
</evidence>
<dbReference type="AlphaFoldDB" id="A0A347W6Z5"/>
<dbReference type="PROSITE" id="PS00092">
    <property type="entry name" value="N6_MTASE"/>
    <property type="match status" value="1"/>
</dbReference>
<feature type="binding site" evidence="7">
    <location>
        <position position="21"/>
    </location>
    <ligand>
        <name>S-adenosyl-L-methionine</name>
        <dbReference type="ChEBI" id="CHEBI:59789"/>
    </ligand>
</feature>
<dbReference type="PANTHER" id="PTHR30481">
    <property type="entry name" value="DNA ADENINE METHYLASE"/>
    <property type="match status" value="1"/>
</dbReference>
<evidence type="ECO:0000256" key="3">
    <source>
        <dbReference type="ARBA" id="ARBA00022603"/>
    </source>
</evidence>
<dbReference type="PANTHER" id="PTHR30481:SF3">
    <property type="entry name" value="DNA ADENINE METHYLASE"/>
    <property type="match status" value="1"/>
</dbReference>
<evidence type="ECO:0000256" key="1">
    <source>
        <dbReference type="ARBA" id="ARBA00006594"/>
    </source>
</evidence>
<reference evidence="10 11" key="1">
    <citation type="journal article" date="2014" name="Genome Announc.">
        <title>Draft genome sequences of eight enterohepatic helicobacter species isolated from both laboratory and wild rodents.</title>
        <authorList>
            <person name="Sheh A."/>
            <person name="Shen Z."/>
            <person name="Fox J.G."/>
        </authorList>
    </citation>
    <scope>NUCLEOTIDE SEQUENCE [LARGE SCALE GENOMIC DNA]</scope>
    <source>
        <strain evidence="10 11">MIT 97-6194</strain>
    </source>
</reference>
<dbReference type="NCBIfam" id="TIGR00571">
    <property type="entry name" value="dam"/>
    <property type="match status" value="1"/>
</dbReference>
<dbReference type="GO" id="GO:0032259">
    <property type="term" value="P:methylation"/>
    <property type="evidence" value="ECO:0007669"/>
    <property type="project" value="UniProtKB-KW"/>
</dbReference>
<dbReference type="GO" id="GO:0043565">
    <property type="term" value="F:sequence-specific DNA binding"/>
    <property type="evidence" value="ECO:0007669"/>
    <property type="project" value="TreeGrafter"/>
</dbReference>
<dbReference type="EMBL" id="JRMP02000010">
    <property type="protein sequence ID" value="TLD94133.1"/>
    <property type="molecule type" value="Genomic_DNA"/>
</dbReference>
<evidence type="ECO:0000256" key="6">
    <source>
        <dbReference type="ARBA" id="ARBA00047942"/>
    </source>
</evidence>
<evidence type="ECO:0000313" key="12">
    <source>
        <dbReference type="Proteomes" id="UP000477070"/>
    </source>
</evidence>
<dbReference type="PIRSF" id="PIRSF000398">
    <property type="entry name" value="M_m6A_EcoRV"/>
    <property type="match status" value="1"/>
</dbReference>
<feature type="binding site" evidence="7">
    <location>
        <position position="17"/>
    </location>
    <ligand>
        <name>S-adenosyl-L-methionine</name>
        <dbReference type="ChEBI" id="CHEBI:59789"/>
    </ligand>
</feature>
<dbReference type="Gene3D" id="3.40.50.150">
    <property type="entry name" value="Vaccinia Virus protein VP39"/>
    <property type="match status" value="1"/>
</dbReference>
<evidence type="ECO:0000313" key="9">
    <source>
        <dbReference type="EMBL" id="MWV68989.1"/>
    </source>
</evidence>
<gene>
    <name evidence="9" type="ORF">DCO61_02840</name>
    <name evidence="10" type="ORF">LS64_007280</name>
</gene>
<dbReference type="InterPro" id="IPR012263">
    <property type="entry name" value="M_m6A_EcoRV"/>
</dbReference>
<keyword evidence="5 8" id="KW-0949">S-adenosyl-L-methionine</keyword>
<dbReference type="Proteomes" id="UP000029714">
    <property type="component" value="Unassembled WGS sequence"/>
</dbReference>
<dbReference type="InterPro" id="IPR029063">
    <property type="entry name" value="SAM-dependent_MTases_sf"/>
</dbReference>
<dbReference type="InterPro" id="IPR002052">
    <property type="entry name" value="DNA_methylase_N6_adenine_CS"/>
</dbReference>
<feature type="binding site" evidence="7">
    <location>
        <position position="215"/>
    </location>
    <ligand>
        <name>S-adenosyl-L-methionine</name>
        <dbReference type="ChEBI" id="CHEBI:59789"/>
    </ligand>
</feature>
<dbReference type="Gene3D" id="1.10.1020.10">
    <property type="entry name" value="Adenine-specific Methyltransferase, Domain 2"/>
    <property type="match status" value="1"/>
</dbReference>
<comment type="similarity">
    <text evidence="1 8">Belongs to the N(4)/N(6)-methyltransferase family.</text>
</comment>
<evidence type="ECO:0000256" key="2">
    <source>
        <dbReference type="ARBA" id="ARBA00011900"/>
    </source>
</evidence>
<proteinExistence type="inferred from homology"/>
<evidence type="ECO:0000256" key="5">
    <source>
        <dbReference type="ARBA" id="ARBA00022691"/>
    </source>
</evidence>